<feature type="region of interest" description="Disordered" evidence="8">
    <location>
        <begin position="1"/>
        <end position="23"/>
    </location>
</feature>
<feature type="transmembrane region" description="Helical" evidence="9">
    <location>
        <begin position="69"/>
        <end position="91"/>
    </location>
</feature>
<dbReference type="GO" id="GO:0005886">
    <property type="term" value="C:plasma membrane"/>
    <property type="evidence" value="ECO:0007669"/>
    <property type="project" value="UniProtKB-SubCell"/>
</dbReference>
<comment type="caution">
    <text evidence="11">The sequence shown here is derived from an EMBL/GenBank/DDBJ whole genome shotgun (WGS) entry which is preliminary data.</text>
</comment>
<evidence type="ECO:0000313" key="12">
    <source>
        <dbReference type="Proteomes" id="UP001152836"/>
    </source>
</evidence>
<keyword evidence="5 9" id="KW-1133">Transmembrane helix</keyword>
<keyword evidence="12" id="KW-1185">Reference proteome</keyword>
<dbReference type="SMART" id="SM00034">
    <property type="entry name" value="CLECT"/>
    <property type="match status" value="1"/>
</dbReference>
<dbReference type="Proteomes" id="UP001152836">
    <property type="component" value="Unassembled WGS sequence"/>
</dbReference>
<evidence type="ECO:0000256" key="6">
    <source>
        <dbReference type="ARBA" id="ARBA00023136"/>
    </source>
</evidence>
<dbReference type="PANTHER" id="PTHR22800:SF256">
    <property type="entry name" value="KILLER CELL LECTIN-LIKE RECEPTOR SUBFAMILY E MEMBER 1"/>
    <property type="match status" value="1"/>
</dbReference>
<keyword evidence="7" id="KW-0325">Glycoprotein</keyword>
<gene>
    <name evidence="11" type="primary">Klre1</name>
    <name evidence="11" type="ORF">PHOROB_LOCUS16910</name>
</gene>
<comment type="subcellular location">
    <subcellularLocation>
        <location evidence="1">Cell membrane</location>
        <topology evidence="1">Single-pass type II membrane protein</topology>
    </subcellularLocation>
</comment>
<feature type="compositionally biased region" description="Polar residues" evidence="8">
    <location>
        <begin position="1"/>
        <end position="18"/>
    </location>
</feature>
<sequence>MNEVPTTHSILNANSQQKGKAKNNIKKTFHSNELSFIEQRQKYQKYSKKHKNTAEDISGEENFSPPWRLISSVLGAVCLLLMAVVTAVTIFSTNLSSERTRPMIQQKGSHHPCPENWVWFRCSCYYFSKETLSWRESQHACLSLNSSLIRINREEMDFFSLKSFFWVGVYYNGTSRQWLWENHLVPPSELFGDLETNMQHYCASFQLKGAFMAENCNTKLPYICKKI</sequence>
<protein>
    <submittedName>
        <fullName evidence="11">Klre1 protein</fullName>
    </submittedName>
</protein>
<keyword evidence="4" id="KW-0735">Signal-anchor</keyword>
<dbReference type="PANTHER" id="PTHR22800">
    <property type="entry name" value="C-TYPE LECTIN PROTEINS"/>
    <property type="match status" value="1"/>
</dbReference>
<keyword evidence="6 9" id="KW-0472">Membrane</keyword>
<keyword evidence="2 9" id="KW-0812">Transmembrane</keyword>
<accession>A0AAV0A9B9</accession>
<proteinExistence type="predicted"/>
<organism evidence="11 12">
    <name type="scientific">Phodopus roborovskii</name>
    <name type="common">Roborovski's desert hamster</name>
    <name type="synonym">Cricetulus roborovskii</name>
    <dbReference type="NCBI Taxonomy" id="109678"/>
    <lineage>
        <taxon>Eukaryota</taxon>
        <taxon>Metazoa</taxon>
        <taxon>Chordata</taxon>
        <taxon>Craniata</taxon>
        <taxon>Vertebrata</taxon>
        <taxon>Euteleostomi</taxon>
        <taxon>Mammalia</taxon>
        <taxon>Eutheria</taxon>
        <taxon>Euarchontoglires</taxon>
        <taxon>Glires</taxon>
        <taxon>Rodentia</taxon>
        <taxon>Myomorpha</taxon>
        <taxon>Muroidea</taxon>
        <taxon>Cricetidae</taxon>
        <taxon>Cricetinae</taxon>
        <taxon>Phodopus</taxon>
    </lineage>
</organism>
<dbReference type="SUPFAM" id="SSF56436">
    <property type="entry name" value="C-type lectin-like"/>
    <property type="match status" value="1"/>
</dbReference>
<dbReference type="InterPro" id="IPR001304">
    <property type="entry name" value="C-type_lectin-like"/>
</dbReference>
<dbReference type="PROSITE" id="PS50041">
    <property type="entry name" value="C_TYPE_LECTIN_2"/>
    <property type="match status" value="1"/>
</dbReference>
<evidence type="ECO:0000256" key="8">
    <source>
        <dbReference type="SAM" id="MobiDB-lite"/>
    </source>
</evidence>
<dbReference type="Pfam" id="PF00059">
    <property type="entry name" value="Lectin_C"/>
    <property type="match status" value="1"/>
</dbReference>
<dbReference type="CDD" id="cd03593">
    <property type="entry name" value="CLECT_NK_receptors_like"/>
    <property type="match status" value="1"/>
</dbReference>
<dbReference type="GO" id="GO:0045954">
    <property type="term" value="P:positive regulation of natural killer cell mediated cytotoxicity"/>
    <property type="evidence" value="ECO:0007669"/>
    <property type="project" value="TreeGrafter"/>
</dbReference>
<dbReference type="InterPro" id="IPR016186">
    <property type="entry name" value="C-type_lectin-like/link_sf"/>
</dbReference>
<keyword evidence="3" id="KW-0430">Lectin</keyword>
<dbReference type="GO" id="GO:0030246">
    <property type="term" value="F:carbohydrate binding"/>
    <property type="evidence" value="ECO:0007669"/>
    <property type="project" value="UniProtKB-KW"/>
</dbReference>
<evidence type="ECO:0000256" key="3">
    <source>
        <dbReference type="ARBA" id="ARBA00022734"/>
    </source>
</evidence>
<feature type="domain" description="C-type lectin" evidence="10">
    <location>
        <begin position="120"/>
        <end position="225"/>
    </location>
</feature>
<evidence type="ECO:0000256" key="1">
    <source>
        <dbReference type="ARBA" id="ARBA00004401"/>
    </source>
</evidence>
<evidence type="ECO:0000259" key="10">
    <source>
        <dbReference type="PROSITE" id="PS50041"/>
    </source>
</evidence>
<reference evidence="11" key="1">
    <citation type="submission" date="2022-06" db="EMBL/GenBank/DDBJ databases">
        <authorList>
            <person name="Andreotti S."/>
            <person name="Wyler E."/>
        </authorList>
    </citation>
    <scope>NUCLEOTIDE SEQUENCE</scope>
</reference>
<evidence type="ECO:0000256" key="9">
    <source>
        <dbReference type="SAM" id="Phobius"/>
    </source>
</evidence>
<dbReference type="Gene3D" id="3.10.100.10">
    <property type="entry name" value="Mannose-Binding Protein A, subunit A"/>
    <property type="match status" value="1"/>
</dbReference>
<name>A0AAV0A9B9_PHORO</name>
<dbReference type="GO" id="GO:0002223">
    <property type="term" value="P:stimulatory C-type lectin receptor signaling pathway"/>
    <property type="evidence" value="ECO:0007669"/>
    <property type="project" value="TreeGrafter"/>
</dbReference>
<dbReference type="EMBL" id="CALSGD010001622">
    <property type="protein sequence ID" value="CAH7424168.1"/>
    <property type="molecule type" value="Genomic_DNA"/>
</dbReference>
<evidence type="ECO:0000256" key="5">
    <source>
        <dbReference type="ARBA" id="ARBA00022989"/>
    </source>
</evidence>
<evidence type="ECO:0000256" key="2">
    <source>
        <dbReference type="ARBA" id="ARBA00022692"/>
    </source>
</evidence>
<dbReference type="InterPro" id="IPR016187">
    <property type="entry name" value="CTDL_fold"/>
</dbReference>
<evidence type="ECO:0000256" key="7">
    <source>
        <dbReference type="ARBA" id="ARBA00023180"/>
    </source>
</evidence>
<evidence type="ECO:0000256" key="4">
    <source>
        <dbReference type="ARBA" id="ARBA00022968"/>
    </source>
</evidence>
<evidence type="ECO:0000313" key="11">
    <source>
        <dbReference type="EMBL" id="CAH7424168.1"/>
    </source>
</evidence>
<dbReference type="InterPro" id="IPR050919">
    <property type="entry name" value="NKG2/CD94_NK_receptors"/>
</dbReference>
<dbReference type="InterPro" id="IPR033992">
    <property type="entry name" value="NKR-like_CTLD"/>
</dbReference>
<dbReference type="AlphaFoldDB" id="A0AAV0A9B9"/>